<proteinExistence type="predicted"/>
<protein>
    <submittedName>
        <fullName evidence="3">Uncharacterized protein</fullName>
    </submittedName>
</protein>
<dbReference type="Proteomes" id="UP001302602">
    <property type="component" value="Unassembled WGS sequence"/>
</dbReference>
<feature type="compositionally biased region" description="Polar residues" evidence="1">
    <location>
        <begin position="196"/>
        <end position="205"/>
    </location>
</feature>
<evidence type="ECO:0000313" key="4">
    <source>
        <dbReference type="Proteomes" id="UP001302602"/>
    </source>
</evidence>
<evidence type="ECO:0000313" key="3">
    <source>
        <dbReference type="EMBL" id="KAK4125768.1"/>
    </source>
</evidence>
<feature type="compositionally biased region" description="Basic and acidic residues" evidence="1">
    <location>
        <begin position="462"/>
        <end position="479"/>
    </location>
</feature>
<feature type="transmembrane region" description="Helical" evidence="2">
    <location>
        <begin position="249"/>
        <end position="271"/>
    </location>
</feature>
<sequence>MSAPTATRSGAGPLAALTSVFTPPCPTSWLLTTTRLPSQYPAFPTRGLASCDPLSWRTNIARAGFHYYHQPSVLAALTNEGFPAILPGETAVYCVPIGLTCTTDITDSRGGVWAFARDATTAGPVITVGPAIQTRWVEADFSMLETHPLTPGLRLARTEAGTTLVTSARSTTTTSSTTETTGKPKKGPATEDDNEPASSDTLITDTNTRSEGVTLIFETGSPTGSLGLANTASGNPSGKIGSLDRGTGIVVIFVVTVVAGILVWVATFRLIRRYRKAVKRKKSRSRKKGHETSLEKVHRHTRANSATPKSMASPTSELDSGSPAIGSTPNPAELEGDLQLPPRAWMHQRLWDKGSSLQPPHSSPRSMQSTVSTRRTIRESFGEKVNDPAAVLNRLRIPNPLSMGRPSPGSASPTTRSFWRLPRSPASPSAAARLSAQLPKSSPRYDLSGNAPRASTPGRGKPANEARIKIDQQNDRPEEALAPPIRADKA</sequence>
<keyword evidence="2" id="KW-0472">Membrane</keyword>
<feature type="compositionally biased region" description="Polar residues" evidence="1">
    <location>
        <begin position="355"/>
        <end position="374"/>
    </location>
</feature>
<keyword evidence="2" id="KW-0812">Transmembrane</keyword>
<name>A0AAN6Z5W7_9PEZI</name>
<accession>A0AAN6Z5W7</accession>
<feature type="region of interest" description="Disordered" evidence="1">
    <location>
        <begin position="353"/>
        <end position="490"/>
    </location>
</feature>
<feature type="compositionally biased region" description="Polar residues" evidence="1">
    <location>
        <begin position="303"/>
        <end position="330"/>
    </location>
</feature>
<reference evidence="3" key="1">
    <citation type="journal article" date="2023" name="Mol. Phylogenet. Evol.">
        <title>Genome-scale phylogeny and comparative genomics of the fungal order Sordariales.</title>
        <authorList>
            <person name="Hensen N."/>
            <person name="Bonometti L."/>
            <person name="Westerberg I."/>
            <person name="Brannstrom I.O."/>
            <person name="Guillou S."/>
            <person name="Cros-Aarteil S."/>
            <person name="Calhoun S."/>
            <person name="Haridas S."/>
            <person name="Kuo A."/>
            <person name="Mondo S."/>
            <person name="Pangilinan J."/>
            <person name="Riley R."/>
            <person name="LaButti K."/>
            <person name="Andreopoulos B."/>
            <person name="Lipzen A."/>
            <person name="Chen C."/>
            <person name="Yan M."/>
            <person name="Daum C."/>
            <person name="Ng V."/>
            <person name="Clum A."/>
            <person name="Steindorff A."/>
            <person name="Ohm R.A."/>
            <person name="Martin F."/>
            <person name="Silar P."/>
            <person name="Natvig D.O."/>
            <person name="Lalanne C."/>
            <person name="Gautier V."/>
            <person name="Ament-Velasquez S.L."/>
            <person name="Kruys A."/>
            <person name="Hutchinson M.I."/>
            <person name="Powell A.J."/>
            <person name="Barry K."/>
            <person name="Miller A.N."/>
            <person name="Grigoriev I.V."/>
            <person name="Debuchy R."/>
            <person name="Gladieux P."/>
            <person name="Hiltunen Thoren M."/>
            <person name="Johannesson H."/>
        </authorList>
    </citation>
    <scope>NUCLEOTIDE SEQUENCE</scope>
    <source>
        <strain evidence="3">CBS 731.68</strain>
    </source>
</reference>
<feature type="region of interest" description="Disordered" evidence="1">
    <location>
        <begin position="277"/>
        <end position="337"/>
    </location>
</feature>
<feature type="compositionally biased region" description="Low complexity" evidence="1">
    <location>
        <begin position="420"/>
        <end position="439"/>
    </location>
</feature>
<dbReference type="GeneID" id="87831265"/>
<feature type="compositionally biased region" description="Basic and acidic residues" evidence="1">
    <location>
        <begin position="376"/>
        <end position="386"/>
    </location>
</feature>
<gene>
    <name evidence="3" type="ORF">N657DRAFT_654332</name>
</gene>
<feature type="region of interest" description="Disordered" evidence="1">
    <location>
        <begin position="163"/>
        <end position="205"/>
    </location>
</feature>
<reference evidence="3" key="2">
    <citation type="submission" date="2023-05" db="EMBL/GenBank/DDBJ databases">
        <authorList>
            <consortium name="Lawrence Berkeley National Laboratory"/>
            <person name="Steindorff A."/>
            <person name="Hensen N."/>
            <person name="Bonometti L."/>
            <person name="Westerberg I."/>
            <person name="Brannstrom I.O."/>
            <person name="Guillou S."/>
            <person name="Cros-Aarteil S."/>
            <person name="Calhoun S."/>
            <person name="Haridas S."/>
            <person name="Kuo A."/>
            <person name="Mondo S."/>
            <person name="Pangilinan J."/>
            <person name="Riley R."/>
            <person name="Labutti K."/>
            <person name="Andreopoulos B."/>
            <person name="Lipzen A."/>
            <person name="Chen C."/>
            <person name="Yanf M."/>
            <person name="Daum C."/>
            <person name="Ng V."/>
            <person name="Clum A."/>
            <person name="Ohm R."/>
            <person name="Martin F."/>
            <person name="Silar P."/>
            <person name="Natvig D."/>
            <person name="Lalanne C."/>
            <person name="Gautier V."/>
            <person name="Ament-Velasquez S.L."/>
            <person name="Kruys A."/>
            <person name="Hutchinson M.I."/>
            <person name="Powell A.J."/>
            <person name="Barry K."/>
            <person name="Miller A.N."/>
            <person name="Grigoriev I.V."/>
            <person name="Debuchy R."/>
            <person name="Gladieux P."/>
            <person name="Thoren M.H."/>
            <person name="Johannesson H."/>
        </authorList>
    </citation>
    <scope>NUCLEOTIDE SEQUENCE</scope>
    <source>
        <strain evidence="3">CBS 731.68</strain>
    </source>
</reference>
<feature type="compositionally biased region" description="Basic residues" evidence="1">
    <location>
        <begin position="277"/>
        <end position="289"/>
    </location>
</feature>
<keyword evidence="4" id="KW-1185">Reference proteome</keyword>
<dbReference type="AlphaFoldDB" id="A0AAN6Z5W7"/>
<dbReference type="EMBL" id="MU853225">
    <property type="protein sequence ID" value="KAK4125768.1"/>
    <property type="molecule type" value="Genomic_DNA"/>
</dbReference>
<dbReference type="RefSeq" id="XP_062649539.1">
    <property type="nucleotide sequence ID" value="XM_062794496.1"/>
</dbReference>
<keyword evidence="2" id="KW-1133">Transmembrane helix</keyword>
<evidence type="ECO:0000256" key="2">
    <source>
        <dbReference type="SAM" id="Phobius"/>
    </source>
</evidence>
<comment type="caution">
    <text evidence="3">The sequence shown here is derived from an EMBL/GenBank/DDBJ whole genome shotgun (WGS) entry which is preliminary data.</text>
</comment>
<feature type="compositionally biased region" description="Low complexity" evidence="1">
    <location>
        <begin position="163"/>
        <end position="181"/>
    </location>
</feature>
<evidence type="ECO:0000256" key="1">
    <source>
        <dbReference type="SAM" id="MobiDB-lite"/>
    </source>
</evidence>
<organism evidence="3 4">
    <name type="scientific">Parathielavia appendiculata</name>
    <dbReference type="NCBI Taxonomy" id="2587402"/>
    <lineage>
        <taxon>Eukaryota</taxon>
        <taxon>Fungi</taxon>
        <taxon>Dikarya</taxon>
        <taxon>Ascomycota</taxon>
        <taxon>Pezizomycotina</taxon>
        <taxon>Sordariomycetes</taxon>
        <taxon>Sordariomycetidae</taxon>
        <taxon>Sordariales</taxon>
        <taxon>Chaetomiaceae</taxon>
        <taxon>Parathielavia</taxon>
    </lineage>
</organism>